<dbReference type="AlphaFoldDB" id="A0A4Y7ICS4"/>
<gene>
    <name evidence="7" type="ORF">C5167_038529</name>
</gene>
<evidence type="ECO:0000259" key="6">
    <source>
        <dbReference type="Pfam" id="PF03470"/>
    </source>
</evidence>
<evidence type="ECO:0000259" key="5">
    <source>
        <dbReference type="Pfam" id="PF03469"/>
    </source>
</evidence>
<evidence type="ECO:0000256" key="2">
    <source>
        <dbReference type="ARBA" id="ARBA00023158"/>
    </source>
</evidence>
<dbReference type="STRING" id="3469.A0A4Y7ICS4"/>
<evidence type="ECO:0000313" key="7">
    <source>
        <dbReference type="EMBL" id="RZC45590.1"/>
    </source>
</evidence>
<dbReference type="Gene3D" id="3.30.70.2890">
    <property type="entry name" value="XS domain"/>
    <property type="match status" value="1"/>
</dbReference>
<dbReference type="Pfam" id="PF03470">
    <property type="entry name" value="zf-XS"/>
    <property type="match status" value="1"/>
</dbReference>
<evidence type="ECO:0008006" key="9">
    <source>
        <dbReference type="Google" id="ProtNLM"/>
    </source>
</evidence>
<dbReference type="PANTHER" id="PTHR21596">
    <property type="entry name" value="RIBONUCLEASE P SUBUNIT P38"/>
    <property type="match status" value="1"/>
</dbReference>
<feature type="domain" description="Factor of DNA methylation 1-5/IDN2" evidence="5">
    <location>
        <begin position="470"/>
        <end position="597"/>
    </location>
</feature>
<accession>A0A4Y7ICS4</accession>
<dbReference type="Gramene" id="RZC45590">
    <property type="protein sequence ID" value="RZC45590"/>
    <property type="gene ID" value="C5167_038529"/>
</dbReference>
<protein>
    <recommendedName>
        <fullName evidence="9">Factor of DNA methylation 1-5/IDN2 domain-containing protein</fullName>
    </recommendedName>
</protein>
<keyword evidence="8" id="KW-1185">Reference proteome</keyword>
<dbReference type="InterPro" id="IPR045177">
    <property type="entry name" value="FDM1-5/IDN2"/>
</dbReference>
<evidence type="ECO:0000256" key="3">
    <source>
        <dbReference type="SAM" id="Coils"/>
    </source>
</evidence>
<dbReference type="PANTHER" id="PTHR21596:SF3">
    <property type="entry name" value="FACTOR OF DNA METHYLATION 1-RELATED"/>
    <property type="match status" value="1"/>
</dbReference>
<sequence length="599" mass="69393">MGSSSQNRKIDEIYSSEEEDLKFRCPFCLGKKKKVYEYKDLVPHAKGAGKKSSSLKKFREKAKHLGLARYLEKDCAQIREDPMEEDVEDGKTVVDVVGSSTQVVEEEKFVYPWKGVVANTEREFKDGRYIAPSGNRIKEQLVKFNPIRVHSLWDGRHGSIGMAIVEFRNDLSGFRNAMTFESDYNSFGRGKRHYRGDQRGLGGMYGWVAREDDYYSDSVLGKNLRNSDLKTIKDVQAEYVRKNQELVTNLTSYSLKNLAERVEFQKQELKIRSGELEKIKAQSESDREKLAEEKRKVISPSSFICILHTKGQVYLQQYASTAMKTSNLEMAELESEKMYEGLLKSKIYKLFLTFAHIICDCQRVKEARLRERIEQEKKLDAKDKLELEVELLRGKLKALTYMEDDDADLESKKKLEELTKDLKEEIEGLEALNQTLTVKERESNDELQDARKELIKELKELGSRAPVRVKRMGEIDVKPFQDACKKKYTSDEAEVQASILCTHWQDEIKDPNWFPFVNVKVRNDVYKTKIDEKDERLSRLRNDMGDEVFKAVATAILELNDYNGSGRYIVPELWNFKEGRKATLKEGIQRLLSKSMKKK</sequence>
<evidence type="ECO:0000256" key="1">
    <source>
        <dbReference type="ARBA" id="ARBA00023054"/>
    </source>
</evidence>
<dbReference type="InterPro" id="IPR005381">
    <property type="entry name" value="Znf-XS_domain"/>
</dbReference>
<feature type="domain" description="Zinc finger-XS" evidence="6">
    <location>
        <begin position="25"/>
        <end position="68"/>
    </location>
</feature>
<feature type="coiled-coil region" evidence="3">
    <location>
        <begin position="412"/>
        <end position="464"/>
    </location>
</feature>
<dbReference type="EMBL" id="CM010715">
    <property type="protein sequence ID" value="RZC45590.1"/>
    <property type="molecule type" value="Genomic_DNA"/>
</dbReference>
<organism evidence="7 8">
    <name type="scientific">Papaver somniferum</name>
    <name type="common">Opium poppy</name>
    <dbReference type="NCBI Taxonomy" id="3469"/>
    <lineage>
        <taxon>Eukaryota</taxon>
        <taxon>Viridiplantae</taxon>
        <taxon>Streptophyta</taxon>
        <taxon>Embryophyta</taxon>
        <taxon>Tracheophyta</taxon>
        <taxon>Spermatophyta</taxon>
        <taxon>Magnoliopsida</taxon>
        <taxon>Ranunculales</taxon>
        <taxon>Papaveraceae</taxon>
        <taxon>Papaveroideae</taxon>
        <taxon>Papaver</taxon>
    </lineage>
</organism>
<dbReference type="Pfam" id="PF03468">
    <property type="entry name" value="XS"/>
    <property type="match status" value="1"/>
</dbReference>
<name>A0A4Y7ICS4_PAPSO</name>
<dbReference type="Pfam" id="PF03469">
    <property type="entry name" value="XH"/>
    <property type="match status" value="1"/>
</dbReference>
<feature type="domain" description="XS" evidence="4">
    <location>
        <begin position="106"/>
        <end position="215"/>
    </location>
</feature>
<dbReference type="InterPro" id="IPR005380">
    <property type="entry name" value="XS_domain"/>
</dbReference>
<evidence type="ECO:0000259" key="4">
    <source>
        <dbReference type="Pfam" id="PF03468"/>
    </source>
</evidence>
<reference evidence="7 8" key="1">
    <citation type="journal article" date="2018" name="Science">
        <title>The opium poppy genome and morphinan production.</title>
        <authorList>
            <person name="Guo L."/>
            <person name="Winzer T."/>
            <person name="Yang X."/>
            <person name="Li Y."/>
            <person name="Ning Z."/>
            <person name="He Z."/>
            <person name="Teodor R."/>
            <person name="Lu Y."/>
            <person name="Bowser T.A."/>
            <person name="Graham I.A."/>
            <person name="Ye K."/>
        </authorList>
    </citation>
    <scope>NUCLEOTIDE SEQUENCE [LARGE SCALE GENOMIC DNA]</scope>
    <source>
        <strain evidence="8">cv. HN1</strain>
        <tissue evidence="7">Leaves</tissue>
    </source>
</reference>
<keyword evidence="2" id="KW-0943">RNA-mediated gene silencing</keyword>
<dbReference type="InterPro" id="IPR038588">
    <property type="entry name" value="XS_domain_sf"/>
</dbReference>
<proteinExistence type="predicted"/>
<dbReference type="Proteomes" id="UP000316621">
    <property type="component" value="Chromosome 1"/>
</dbReference>
<dbReference type="GO" id="GO:0080188">
    <property type="term" value="P:gene silencing by siRNA-directed DNA methylation"/>
    <property type="evidence" value="ECO:0007669"/>
    <property type="project" value="InterPro"/>
</dbReference>
<keyword evidence="1 3" id="KW-0175">Coiled coil</keyword>
<dbReference type="InterPro" id="IPR005379">
    <property type="entry name" value="FDM1-5/IDN2_XH"/>
</dbReference>
<evidence type="ECO:0000313" key="8">
    <source>
        <dbReference type="Proteomes" id="UP000316621"/>
    </source>
</evidence>